<keyword evidence="1" id="KW-0678">Repressor</keyword>
<dbReference type="RefSeq" id="WP_138642216.1">
    <property type="nucleotide sequence ID" value="NZ_JASWDG010000113.1"/>
</dbReference>
<keyword evidence="4" id="KW-0804">Transcription</keyword>
<dbReference type="Proteomes" id="UP000305238">
    <property type="component" value="Unassembled WGS sequence"/>
</dbReference>
<keyword evidence="8" id="KW-1185">Reference proteome</keyword>
<dbReference type="PANTHER" id="PTHR30055:SF151">
    <property type="entry name" value="TRANSCRIPTIONAL REGULATORY PROTEIN"/>
    <property type="match status" value="1"/>
</dbReference>
<evidence type="ECO:0000256" key="2">
    <source>
        <dbReference type="ARBA" id="ARBA00023015"/>
    </source>
</evidence>
<dbReference type="PRINTS" id="PR00400">
    <property type="entry name" value="TETREPRESSOR"/>
</dbReference>
<feature type="domain" description="HTH tetR-type" evidence="6">
    <location>
        <begin position="21"/>
        <end position="81"/>
    </location>
</feature>
<dbReference type="Pfam" id="PF00440">
    <property type="entry name" value="TetR_N"/>
    <property type="match status" value="1"/>
</dbReference>
<keyword evidence="3 5" id="KW-0238">DNA-binding</keyword>
<dbReference type="PROSITE" id="PS50977">
    <property type="entry name" value="HTH_TETR_2"/>
    <property type="match status" value="1"/>
</dbReference>
<dbReference type="PANTHER" id="PTHR30055">
    <property type="entry name" value="HTH-TYPE TRANSCRIPTIONAL REGULATOR RUTR"/>
    <property type="match status" value="1"/>
</dbReference>
<evidence type="ECO:0000259" key="6">
    <source>
        <dbReference type="PROSITE" id="PS50977"/>
    </source>
</evidence>
<dbReference type="Gene3D" id="1.10.10.60">
    <property type="entry name" value="Homeodomain-like"/>
    <property type="match status" value="1"/>
</dbReference>
<feature type="DNA-binding region" description="H-T-H motif" evidence="5">
    <location>
        <begin position="44"/>
        <end position="63"/>
    </location>
</feature>
<dbReference type="OrthoDB" id="3818006at2"/>
<accession>A0A5S4FWU4</accession>
<sequence>MGTARTDSVWFRGAERPRKPRLSRERIVAAAVALLDAEGVDGFSMRRLAARLGAGTMSLYEYVAAKEDVLDLALDAAIAEIEPVPDETGGWRDVVAAHMARGREVMLRHPWVPALMGTRPLLGPGSLARSERVFAALHRAGLSGPELTAAVSAVSGYLHGFVAEELAWRARFRDPAAEAELRERAGELIRRDAADYPTLAAHMDAGGTDFGAGFELGLSIVLDGIAARLPA</sequence>
<evidence type="ECO:0000256" key="1">
    <source>
        <dbReference type="ARBA" id="ARBA00022491"/>
    </source>
</evidence>
<dbReference type="GO" id="GO:0000976">
    <property type="term" value="F:transcription cis-regulatory region binding"/>
    <property type="evidence" value="ECO:0007669"/>
    <property type="project" value="TreeGrafter"/>
</dbReference>
<dbReference type="SUPFAM" id="SSF48498">
    <property type="entry name" value="Tetracyclin repressor-like, C-terminal domain"/>
    <property type="match status" value="1"/>
</dbReference>
<dbReference type="GO" id="GO:0045892">
    <property type="term" value="P:negative regulation of DNA-templated transcription"/>
    <property type="evidence" value="ECO:0007669"/>
    <property type="project" value="InterPro"/>
</dbReference>
<dbReference type="Gene3D" id="1.10.357.10">
    <property type="entry name" value="Tetracycline Repressor, domain 2"/>
    <property type="match status" value="1"/>
</dbReference>
<name>A0A5S4FWU4_9ACTN</name>
<evidence type="ECO:0000313" key="7">
    <source>
        <dbReference type="EMBL" id="TMR24754.1"/>
    </source>
</evidence>
<dbReference type="InterPro" id="IPR001647">
    <property type="entry name" value="HTH_TetR"/>
</dbReference>
<dbReference type="AlphaFoldDB" id="A0A5S4FWU4"/>
<reference evidence="7 8" key="1">
    <citation type="submission" date="2019-05" db="EMBL/GenBank/DDBJ databases">
        <title>Draft genome sequence of Actinomadura geliboluensis A8036.</title>
        <authorList>
            <person name="Saricaoglu S."/>
            <person name="Isik K."/>
        </authorList>
    </citation>
    <scope>NUCLEOTIDE SEQUENCE [LARGE SCALE GENOMIC DNA]</scope>
    <source>
        <strain evidence="7 8">A8036</strain>
    </source>
</reference>
<evidence type="ECO:0000313" key="8">
    <source>
        <dbReference type="Proteomes" id="UP000305238"/>
    </source>
</evidence>
<dbReference type="InterPro" id="IPR009057">
    <property type="entry name" value="Homeodomain-like_sf"/>
</dbReference>
<dbReference type="SUPFAM" id="SSF46689">
    <property type="entry name" value="Homeodomain-like"/>
    <property type="match status" value="1"/>
</dbReference>
<organism evidence="7 8">
    <name type="scientific">Actinomadura geliboluensis</name>
    <dbReference type="NCBI Taxonomy" id="882440"/>
    <lineage>
        <taxon>Bacteria</taxon>
        <taxon>Bacillati</taxon>
        <taxon>Actinomycetota</taxon>
        <taxon>Actinomycetes</taxon>
        <taxon>Streptosporangiales</taxon>
        <taxon>Thermomonosporaceae</taxon>
        <taxon>Actinomadura</taxon>
    </lineage>
</organism>
<dbReference type="InterPro" id="IPR050109">
    <property type="entry name" value="HTH-type_TetR-like_transc_reg"/>
</dbReference>
<dbReference type="InterPro" id="IPR036271">
    <property type="entry name" value="Tet_transcr_reg_TetR-rel_C_sf"/>
</dbReference>
<evidence type="ECO:0000256" key="5">
    <source>
        <dbReference type="PROSITE-ProRule" id="PRU00335"/>
    </source>
</evidence>
<gene>
    <name evidence="7" type="ORF">ETD96_42940</name>
</gene>
<dbReference type="GO" id="GO:0046677">
    <property type="term" value="P:response to antibiotic"/>
    <property type="evidence" value="ECO:0007669"/>
    <property type="project" value="InterPro"/>
</dbReference>
<evidence type="ECO:0000256" key="3">
    <source>
        <dbReference type="ARBA" id="ARBA00023125"/>
    </source>
</evidence>
<dbReference type="GO" id="GO:0003700">
    <property type="term" value="F:DNA-binding transcription factor activity"/>
    <property type="evidence" value="ECO:0007669"/>
    <property type="project" value="TreeGrafter"/>
</dbReference>
<comment type="caution">
    <text evidence="7">The sequence shown here is derived from an EMBL/GenBank/DDBJ whole genome shotgun (WGS) entry which is preliminary data.</text>
</comment>
<evidence type="ECO:0000256" key="4">
    <source>
        <dbReference type="ARBA" id="ARBA00023163"/>
    </source>
</evidence>
<dbReference type="InterPro" id="IPR003012">
    <property type="entry name" value="Tet_transcr_reg_TetR"/>
</dbReference>
<keyword evidence="2" id="KW-0805">Transcription regulation</keyword>
<dbReference type="EMBL" id="VCKZ01000645">
    <property type="protein sequence ID" value="TMR24754.1"/>
    <property type="molecule type" value="Genomic_DNA"/>
</dbReference>
<proteinExistence type="predicted"/>
<dbReference type="Pfam" id="PF02909">
    <property type="entry name" value="TetR_C_1"/>
    <property type="match status" value="1"/>
</dbReference>
<protein>
    <submittedName>
        <fullName evidence="7">TetR family transcriptional regulator</fullName>
    </submittedName>
</protein>
<dbReference type="InterPro" id="IPR004111">
    <property type="entry name" value="Repressor_TetR_C"/>
</dbReference>